<dbReference type="EMBL" id="JBFXLS010000233">
    <property type="protein sequence ID" value="KAL2811640.1"/>
    <property type="molecule type" value="Genomic_DNA"/>
</dbReference>
<sequence length="165" mass="17962">MSCDEKPMLRPGKGACQVSYVHCLVNTNLRQAGSPGATLDPITKTTAGGMAENPQVQLMRPLDNLITELNDVLGPWGASSRLVPDLPRFVQGIPETVPEEDLEYLASKGVFTLPGLILRQELLKAFVESVYPFLPVLDLESFLHCVISGDGVDQVSLLNQEQRCA</sequence>
<evidence type="ECO:0000313" key="2">
    <source>
        <dbReference type="Proteomes" id="UP001610335"/>
    </source>
</evidence>
<dbReference type="InterPro" id="IPR052761">
    <property type="entry name" value="Fungal_Detox/Toxin_TFs"/>
</dbReference>
<comment type="caution">
    <text evidence="1">The sequence shown here is derived from an EMBL/GenBank/DDBJ whole genome shotgun (WGS) entry which is preliminary data.</text>
</comment>
<proteinExistence type="predicted"/>
<accession>A0ABR4H865</accession>
<reference evidence="1 2" key="1">
    <citation type="submission" date="2024-07" db="EMBL/GenBank/DDBJ databases">
        <title>Section-level genome sequencing and comparative genomics of Aspergillus sections Usti and Cavernicolus.</title>
        <authorList>
            <consortium name="Lawrence Berkeley National Laboratory"/>
            <person name="Nybo J.L."/>
            <person name="Vesth T.C."/>
            <person name="Theobald S."/>
            <person name="Frisvad J.C."/>
            <person name="Larsen T.O."/>
            <person name="Kjaerboelling I."/>
            <person name="Rothschild-Mancinelli K."/>
            <person name="Lyhne E.K."/>
            <person name="Kogle M.E."/>
            <person name="Barry K."/>
            <person name="Clum A."/>
            <person name="Na H."/>
            <person name="Ledsgaard L."/>
            <person name="Lin J."/>
            <person name="Lipzen A."/>
            <person name="Kuo A."/>
            <person name="Riley R."/>
            <person name="Mondo S."/>
            <person name="LaButti K."/>
            <person name="Haridas S."/>
            <person name="Pangalinan J."/>
            <person name="Salamov A.A."/>
            <person name="Simmons B.A."/>
            <person name="Magnuson J.K."/>
            <person name="Chen J."/>
            <person name="Drula E."/>
            <person name="Henrissat B."/>
            <person name="Wiebenga A."/>
            <person name="Lubbers R.J."/>
            <person name="Gomes A.C."/>
            <person name="Makela M.R."/>
            <person name="Stajich J."/>
            <person name="Grigoriev I.V."/>
            <person name="Mortensen U.H."/>
            <person name="De vries R.P."/>
            <person name="Baker S.E."/>
            <person name="Andersen M.R."/>
        </authorList>
    </citation>
    <scope>NUCLEOTIDE SEQUENCE [LARGE SCALE GENOMIC DNA]</scope>
    <source>
        <strain evidence="1 2">CBS 600.67</strain>
    </source>
</reference>
<dbReference type="Proteomes" id="UP001610335">
    <property type="component" value="Unassembled WGS sequence"/>
</dbReference>
<dbReference type="PANTHER" id="PTHR47425:SF2">
    <property type="entry name" value="FARB-RELATED"/>
    <property type="match status" value="1"/>
</dbReference>
<protein>
    <submittedName>
        <fullName evidence="1">Uncharacterized protein</fullName>
    </submittedName>
</protein>
<dbReference type="PANTHER" id="PTHR47425">
    <property type="entry name" value="FARB-RELATED"/>
    <property type="match status" value="1"/>
</dbReference>
<keyword evidence="2" id="KW-1185">Reference proteome</keyword>
<gene>
    <name evidence="1" type="ORF">BDW59DRAFT_167976</name>
</gene>
<organism evidence="1 2">
    <name type="scientific">Aspergillus cavernicola</name>
    <dbReference type="NCBI Taxonomy" id="176166"/>
    <lineage>
        <taxon>Eukaryota</taxon>
        <taxon>Fungi</taxon>
        <taxon>Dikarya</taxon>
        <taxon>Ascomycota</taxon>
        <taxon>Pezizomycotina</taxon>
        <taxon>Eurotiomycetes</taxon>
        <taxon>Eurotiomycetidae</taxon>
        <taxon>Eurotiales</taxon>
        <taxon>Aspergillaceae</taxon>
        <taxon>Aspergillus</taxon>
        <taxon>Aspergillus subgen. Nidulantes</taxon>
    </lineage>
</organism>
<name>A0ABR4H865_9EURO</name>
<evidence type="ECO:0000313" key="1">
    <source>
        <dbReference type="EMBL" id="KAL2811640.1"/>
    </source>
</evidence>